<dbReference type="GO" id="GO:0005315">
    <property type="term" value="F:phosphate transmembrane transporter activity"/>
    <property type="evidence" value="ECO:0007669"/>
    <property type="project" value="InterPro"/>
</dbReference>
<dbReference type="InterPro" id="IPR003439">
    <property type="entry name" value="ABC_transporter-like_ATP-bd"/>
</dbReference>
<dbReference type="PANTHER" id="PTHR43423">
    <property type="entry name" value="ABC TRANSPORTER I FAMILY MEMBER 17"/>
    <property type="match status" value="1"/>
</dbReference>
<evidence type="ECO:0000259" key="3">
    <source>
        <dbReference type="PROSITE" id="PS50893"/>
    </source>
</evidence>
<dbReference type="CDD" id="cd03260">
    <property type="entry name" value="ABC_PstB_phosphate_transporter"/>
    <property type="match status" value="1"/>
</dbReference>
<dbReference type="Pfam" id="PF00005">
    <property type="entry name" value="ABC_tran"/>
    <property type="match status" value="1"/>
</dbReference>
<dbReference type="PATRIC" id="fig|85874.4.peg.248"/>
<dbReference type="InterPro" id="IPR005670">
    <property type="entry name" value="PstB-like"/>
</dbReference>
<keyword evidence="1" id="KW-0547">Nucleotide-binding</keyword>
<evidence type="ECO:0000313" key="5">
    <source>
        <dbReference type="Proteomes" id="UP000053326"/>
    </source>
</evidence>
<proteinExistence type="predicted"/>
<comment type="caution">
    <text evidence="4">The sequence shown here is derived from an EMBL/GenBank/DDBJ whole genome shotgun (WGS) entry which is preliminary data.</text>
</comment>
<dbReference type="GO" id="GO:0016887">
    <property type="term" value="F:ATP hydrolysis activity"/>
    <property type="evidence" value="ECO:0007669"/>
    <property type="project" value="InterPro"/>
</dbReference>
<dbReference type="SUPFAM" id="SSF52540">
    <property type="entry name" value="P-loop containing nucleoside triphosphate hydrolases"/>
    <property type="match status" value="1"/>
</dbReference>
<keyword evidence="2 4" id="KW-0067">ATP-binding</keyword>
<dbReference type="InterPro" id="IPR027417">
    <property type="entry name" value="P-loop_NTPase"/>
</dbReference>
<dbReference type="AlphaFoldDB" id="A0A101FG41"/>
<dbReference type="GO" id="GO:0005524">
    <property type="term" value="F:ATP binding"/>
    <property type="evidence" value="ECO:0007669"/>
    <property type="project" value="UniProtKB-KW"/>
</dbReference>
<dbReference type="PROSITE" id="PS50893">
    <property type="entry name" value="ABC_TRANSPORTER_2"/>
    <property type="match status" value="1"/>
</dbReference>
<reference evidence="5" key="1">
    <citation type="journal article" date="2015" name="MBio">
        <title>Genome-Resolved Metagenomic Analysis Reveals Roles for Candidate Phyla and Other Microbial Community Members in Biogeochemical Transformations in Oil Reservoirs.</title>
        <authorList>
            <person name="Hu P."/>
            <person name="Tom L."/>
            <person name="Singh A."/>
            <person name="Thomas B.C."/>
            <person name="Baker B.J."/>
            <person name="Piceno Y.M."/>
            <person name="Andersen G.L."/>
            <person name="Banfield J.F."/>
        </authorList>
    </citation>
    <scope>NUCLEOTIDE SEQUENCE [LARGE SCALE GENOMIC DNA]</scope>
</reference>
<feature type="domain" description="ABC transporter" evidence="3">
    <location>
        <begin position="6"/>
        <end position="240"/>
    </location>
</feature>
<protein>
    <submittedName>
        <fullName evidence="4">Phosphate import ATP-binding protein PstB</fullName>
    </submittedName>
</protein>
<dbReference type="InterPro" id="IPR003593">
    <property type="entry name" value="AAA+_ATPase"/>
</dbReference>
<gene>
    <name evidence="4" type="ORF">XD66_0881</name>
</gene>
<dbReference type="GO" id="GO:0035435">
    <property type="term" value="P:phosphate ion transmembrane transport"/>
    <property type="evidence" value="ECO:0007669"/>
    <property type="project" value="InterPro"/>
</dbReference>
<evidence type="ECO:0000256" key="2">
    <source>
        <dbReference type="ARBA" id="ARBA00022840"/>
    </source>
</evidence>
<evidence type="ECO:0000256" key="1">
    <source>
        <dbReference type="ARBA" id="ARBA00022741"/>
    </source>
</evidence>
<dbReference type="Proteomes" id="UP000053326">
    <property type="component" value="Unassembled WGS sequence"/>
</dbReference>
<dbReference type="GO" id="GO:0016020">
    <property type="term" value="C:membrane"/>
    <property type="evidence" value="ECO:0007669"/>
    <property type="project" value="InterPro"/>
</dbReference>
<dbReference type="PANTHER" id="PTHR43423:SF1">
    <property type="entry name" value="ABC TRANSPORTER I FAMILY MEMBER 17"/>
    <property type="match status" value="1"/>
</dbReference>
<dbReference type="Gene3D" id="3.40.50.300">
    <property type="entry name" value="P-loop containing nucleotide triphosphate hydrolases"/>
    <property type="match status" value="1"/>
</dbReference>
<accession>A0A101FG41</accession>
<dbReference type="SMART" id="SM00382">
    <property type="entry name" value="AAA"/>
    <property type="match status" value="1"/>
</dbReference>
<name>A0A101FG41_9THEO</name>
<sequence>MPEFLYEIQDLVKKYDGRTVLEIDDLKLEGNKIYAILGPNGSGKSTLLRILNLLEEPASGKVIFRNIDTGRVGEGVRLKLRRQMCMVFQHPYMFNTSVYNNVVYGLKLRGLPAAEIRERAEEALSFVGLKELSRRSAVKLSGGETQRVALARAIAIRPQVLLLDEPTANLDPDSVALIEELIRKVHDELQTTVLLVTHNLFQARRVAEEVLLLYQGRLVEKAPVEEIFNCPSSELTRQFVTGKMIY</sequence>
<evidence type="ECO:0000313" key="4">
    <source>
        <dbReference type="EMBL" id="KUK36409.1"/>
    </source>
</evidence>
<dbReference type="EMBL" id="LGFO01000100">
    <property type="protein sequence ID" value="KUK36409.1"/>
    <property type="molecule type" value="Genomic_DNA"/>
</dbReference>
<organism evidence="4 5">
    <name type="scientific">Thermacetogenium phaeum</name>
    <dbReference type="NCBI Taxonomy" id="85874"/>
    <lineage>
        <taxon>Bacteria</taxon>
        <taxon>Bacillati</taxon>
        <taxon>Bacillota</taxon>
        <taxon>Clostridia</taxon>
        <taxon>Thermoanaerobacterales</taxon>
        <taxon>Thermoanaerobacteraceae</taxon>
        <taxon>Thermacetogenium</taxon>
    </lineage>
</organism>